<organism evidence="1 2">
    <name type="scientific">Flavobacterium azooxidireducens</name>
    <dbReference type="NCBI Taxonomy" id="1871076"/>
    <lineage>
        <taxon>Bacteria</taxon>
        <taxon>Pseudomonadati</taxon>
        <taxon>Bacteroidota</taxon>
        <taxon>Flavobacteriia</taxon>
        <taxon>Flavobacteriales</taxon>
        <taxon>Flavobacteriaceae</taxon>
        <taxon>Flavobacterium</taxon>
    </lineage>
</organism>
<proteinExistence type="predicted"/>
<evidence type="ECO:0000313" key="2">
    <source>
        <dbReference type="Proteomes" id="UP000830583"/>
    </source>
</evidence>
<name>A0ABY4KHG7_9FLAO</name>
<protein>
    <recommendedName>
        <fullName evidence="3">Lipoprotein</fullName>
    </recommendedName>
</protein>
<sequence length="243" mass="28987">MKNKLLLLFILFIACNKKEAVEYNNISFSEFITFQENAILNHSVSATTQKLFLNFNSNISREEFERLAKLNIDKETLLQRNDTLIFPFLIHDRPSDFGNSFELYPTFSSNKLKAISLRSNGFLYDNYGDYNPERNYFNYLQLLEKKYGKPLLEMNSEHSNRAFWINNNLVIHIWENFNLNPLQKDHSNDFIKFGLYYSDLMYEKQKVKELREKEIQMERNNLDLNNRIQDSLRIRDSISTLAF</sequence>
<gene>
    <name evidence="1" type="ORF">M0M57_05300</name>
</gene>
<accession>A0ABY4KHG7</accession>
<keyword evidence="2" id="KW-1185">Reference proteome</keyword>
<evidence type="ECO:0008006" key="3">
    <source>
        <dbReference type="Google" id="ProtNLM"/>
    </source>
</evidence>
<dbReference type="Proteomes" id="UP000830583">
    <property type="component" value="Chromosome"/>
</dbReference>
<dbReference type="PROSITE" id="PS51257">
    <property type="entry name" value="PROKAR_LIPOPROTEIN"/>
    <property type="match status" value="1"/>
</dbReference>
<evidence type="ECO:0000313" key="1">
    <source>
        <dbReference type="EMBL" id="UPQ80252.1"/>
    </source>
</evidence>
<reference evidence="1" key="1">
    <citation type="submission" date="2022-04" db="EMBL/GenBank/DDBJ databases">
        <title>Consumption of N2O by Flavobacterium azooxidireducens sp. nov. isolated from Decomposing Leaf Litter of Phragmites australis (Cav.).</title>
        <authorList>
            <person name="Behrendt U."/>
            <person name="Spanner T."/>
            <person name="Augustin J."/>
            <person name="Horn M.A."/>
            <person name="Kolb S."/>
            <person name="Ulrich A."/>
        </authorList>
    </citation>
    <scope>NUCLEOTIDE SEQUENCE</scope>
    <source>
        <strain evidence="1">IGB 4-14</strain>
    </source>
</reference>
<dbReference type="EMBL" id="CP096205">
    <property type="protein sequence ID" value="UPQ80252.1"/>
    <property type="molecule type" value="Genomic_DNA"/>
</dbReference>
<dbReference type="RefSeq" id="WP_248436051.1">
    <property type="nucleotide sequence ID" value="NZ_CP096205.1"/>
</dbReference>